<dbReference type="EMBL" id="RZGK01000024">
    <property type="protein sequence ID" value="KAF9690446.1"/>
    <property type="molecule type" value="Genomic_DNA"/>
</dbReference>
<evidence type="ECO:0000256" key="1">
    <source>
        <dbReference type="SAM" id="MobiDB-lite"/>
    </source>
</evidence>
<evidence type="ECO:0000313" key="3">
    <source>
        <dbReference type="Proteomes" id="UP000651452"/>
    </source>
</evidence>
<evidence type="ECO:0000313" key="2">
    <source>
        <dbReference type="EMBL" id="KAF9690446.1"/>
    </source>
</evidence>
<comment type="caution">
    <text evidence="2">The sequence shown here is derived from an EMBL/GenBank/DDBJ whole genome shotgun (WGS) entry which is preliminary data.</text>
</comment>
<reference evidence="2" key="2">
    <citation type="submission" date="2020-09" db="EMBL/GenBank/DDBJ databases">
        <title>Reference genome assembly for Australian Ascochyta lentis isolate Al4.</title>
        <authorList>
            <person name="Lee R.C."/>
            <person name="Farfan-Caceres L.M."/>
            <person name="Debler J.W."/>
            <person name="Williams A.H."/>
            <person name="Henares B.M."/>
        </authorList>
    </citation>
    <scope>NUCLEOTIDE SEQUENCE</scope>
    <source>
        <strain evidence="2">Al4</strain>
    </source>
</reference>
<name>A0A8H7IUU2_9PLEO</name>
<sequence>MTWYPDIQRAVERLVQSSNSNPTYRAASPCQHKAVIYSKAVSYTHARVSGSYKANGNATHHAVPSSAYASSTSCDRPQYLSPPSRSCPNTQTPGTVSRGPMPSRLECGSTCGPSLEEDVASFMSSEYDCHLGEADFEDGVVAAGRSGHDSPPAAGSQAPKPRVRFITGYIDESGHYSSGLSDSFDFLGVVREGRSDAPTPDFHPHAFHRHSSNEDTDMNVASGYSKYYKGRSIQDEMQNTLFSSGIMIEGPDLTPFVKIAERASARLRRQRKCARTTDKYVPQIGLGRRIRTRMALPYRILRNSSARGVFMAIGSMHQTLRALMLFEMGFR</sequence>
<dbReference type="AlphaFoldDB" id="A0A8H7IUU2"/>
<protein>
    <submittedName>
        <fullName evidence="2">Uncharacterized protein</fullName>
    </submittedName>
</protein>
<proteinExistence type="predicted"/>
<gene>
    <name evidence="2" type="ORF">EKO04_011598</name>
</gene>
<reference evidence="2" key="1">
    <citation type="submission" date="2018-12" db="EMBL/GenBank/DDBJ databases">
        <authorList>
            <person name="Syme R.A."/>
            <person name="Farfan-Caceres L."/>
            <person name="Lichtenzveig J."/>
        </authorList>
    </citation>
    <scope>NUCLEOTIDE SEQUENCE</scope>
    <source>
        <strain evidence="2">Al4</strain>
    </source>
</reference>
<dbReference type="Proteomes" id="UP000651452">
    <property type="component" value="Unassembled WGS sequence"/>
</dbReference>
<accession>A0A8H7IUU2</accession>
<feature type="compositionally biased region" description="Polar residues" evidence="1">
    <location>
        <begin position="67"/>
        <end position="95"/>
    </location>
</feature>
<feature type="region of interest" description="Disordered" evidence="1">
    <location>
        <begin position="65"/>
        <end position="105"/>
    </location>
</feature>
<organism evidence="2 3">
    <name type="scientific">Ascochyta lentis</name>
    <dbReference type="NCBI Taxonomy" id="205686"/>
    <lineage>
        <taxon>Eukaryota</taxon>
        <taxon>Fungi</taxon>
        <taxon>Dikarya</taxon>
        <taxon>Ascomycota</taxon>
        <taxon>Pezizomycotina</taxon>
        <taxon>Dothideomycetes</taxon>
        <taxon>Pleosporomycetidae</taxon>
        <taxon>Pleosporales</taxon>
        <taxon>Pleosporineae</taxon>
        <taxon>Didymellaceae</taxon>
        <taxon>Ascochyta</taxon>
    </lineage>
</organism>
<keyword evidence="3" id="KW-1185">Reference proteome</keyword>